<protein>
    <submittedName>
        <fullName evidence="1">Uncharacterized protein</fullName>
    </submittedName>
</protein>
<name>A0A0B7AH45_9EUPU</name>
<sequence>MSLAGLVNACKNDWLAYLAVAMATYYKAKSVELNQFSSLMLHRCAPQSPLAHCHFQDLVYLKTQSLMFFESHPSYPHHLACEWHYSRNLLWIWHQP</sequence>
<gene>
    <name evidence="1" type="primary">ORF119241</name>
</gene>
<organism evidence="1">
    <name type="scientific">Arion vulgaris</name>
    <dbReference type="NCBI Taxonomy" id="1028688"/>
    <lineage>
        <taxon>Eukaryota</taxon>
        <taxon>Metazoa</taxon>
        <taxon>Spiralia</taxon>
        <taxon>Lophotrochozoa</taxon>
        <taxon>Mollusca</taxon>
        <taxon>Gastropoda</taxon>
        <taxon>Heterobranchia</taxon>
        <taxon>Euthyneura</taxon>
        <taxon>Panpulmonata</taxon>
        <taxon>Eupulmonata</taxon>
        <taxon>Stylommatophora</taxon>
        <taxon>Helicina</taxon>
        <taxon>Arionoidea</taxon>
        <taxon>Arionidae</taxon>
        <taxon>Arion</taxon>
    </lineage>
</organism>
<accession>A0A0B7AH45</accession>
<evidence type="ECO:0000313" key="1">
    <source>
        <dbReference type="EMBL" id="CEK80123.1"/>
    </source>
</evidence>
<reference evidence="1" key="1">
    <citation type="submission" date="2014-12" db="EMBL/GenBank/DDBJ databases">
        <title>Insight into the proteome of Arion vulgaris.</title>
        <authorList>
            <person name="Aradska J."/>
            <person name="Bulat T."/>
            <person name="Smidak R."/>
            <person name="Sarate P."/>
            <person name="Gangsoo J."/>
            <person name="Sialana F."/>
            <person name="Bilban M."/>
            <person name="Lubec G."/>
        </authorList>
    </citation>
    <scope>NUCLEOTIDE SEQUENCE</scope>
    <source>
        <tissue evidence="1">Skin</tissue>
    </source>
</reference>
<dbReference type="EMBL" id="HACG01033258">
    <property type="protein sequence ID" value="CEK80123.1"/>
    <property type="molecule type" value="Transcribed_RNA"/>
</dbReference>
<proteinExistence type="predicted"/>
<dbReference type="AlphaFoldDB" id="A0A0B7AH45"/>